<gene>
    <name evidence="4" type="ORF">EMWEY_00021460</name>
</gene>
<dbReference type="PANTHER" id="PTHR46007:SF8">
    <property type="entry name" value="C2H2-TYPE DOMAIN-CONTAINING PROTEIN"/>
    <property type="match status" value="1"/>
</dbReference>
<feature type="compositionally biased region" description="Basic residues" evidence="2">
    <location>
        <begin position="190"/>
        <end position="203"/>
    </location>
</feature>
<keyword evidence="4" id="KW-0808">Transferase</keyword>
<feature type="region of interest" description="Disordered" evidence="2">
    <location>
        <begin position="1311"/>
        <end position="1331"/>
    </location>
</feature>
<feature type="compositionally biased region" description="Polar residues" evidence="2">
    <location>
        <begin position="61"/>
        <end position="73"/>
    </location>
</feature>
<dbReference type="GO" id="GO:0016592">
    <property type="term" value="C:mediator complex"/>
    <property type="evidence" value="ECO:0007669"/>
    <property type="project" value="TreeGrafter"/>
</dbReference>
<keyword evidence="1" id="KW-0175">Coiled coil</keyword>
<dbReference type="InterPro" id="IPR000719">
    <property type="entry name" value="Prot_kinase_dom"/>
</dbReference>
<dbReference type="RefSeq" id="XP_013335979.1">
    <property type="nucleotide sequence ID" value="XM_013480525.1"/>
</dbReference>
<feature type="region of interest" description="Disordered" evidence="2">
    <location>
        <begin position="173"/>
        <end position="203"/>
    </location>
</feature>
<feature type="region of interest" description="Disordered" evidence="2">
    <location>
        <begin position="1607"/>
        <end position="1633"/>
    </location>
</feature>
<dbReference type="PROSITE" id="PS50011">
    <property type="entry name" value="PROTEIN_KINASE_DOM"/>
    <property type="match status" value="1"/>
</dbReference>
<evidence type="ECO:0000256" key="1">
    <source>
        <dbReference type="SAM" id="Coils"/>
    </source>
</evidence>
<evidence type="ECO:0000256" key="2">
    <source>
        <dbReference type="SAM" id="MobiDB-lite"/>
    </source>
</evidence>
<dbReference type="GeneID" id="25336132"/>
<dbReference type="OrthoDB" id="346959at2759"/>
<organism evidence="4 5">
    <name type="scientific">Eimeria maxima</name>
    <name type="common">Coccidian parasite</name>
    <dbReference type="NCBI Taxonomy" id="5804"/>
    <lineage>
        <taxon>Eukaryota</taxon>
        <taxon>Sar</taxon>
        <taxon>Alveolata</taxon>
        <taxon>Apicomplexa</taxon>
        <taxon>Conoidasida</taxon>
        <taxon>Coccidia</taxon>
        <taxon>Eucoccidiorida</taxon>
        <taxon>Eimeriorina</taxon>
        <taxon>Eimeriidae</taxon>
        <taxon>Eimeria</taxon>
    </lineage>
</organism>
<feature type="domain" description="Protein kinase" evidence="3">
    <location>
        <begin position="194"/>
        <end position="551"/>
    </location>
</feature>
<feature type="compositionally biased region" description="Low complexity" evidence="2">
    <location>
        <begin position="589"/>
        <end position="604"/>
    </location>
</feature>
<evidence type="ECO:0000313" key="4">
    <source>
        <dbReference type="EMBL" id="CDJ59331.1"/>
    </source>
</evidence>
<feature type="compositionally biased region" description="Basic and acidic residues" evidence="2">
    <location>
        <begin position="1030"/>
        <end position="1040"/>
    </location>
</feature>
<name>U6M5M6_EIMMA</name>
<dbReference type="EMBL" id="HG720298">
    <property type="protein sequence ID" value="CDJ59331.1"/>
    <property type="molecule type" value="Genomic_DNA"/>
</dbReference>
<dbReference type="PANTHER" id="PTHR46007">
    <property type="entry name" value="MEDIATOR OF RNA POLYMERASE II TRANSCRIPTION SUBUNIT 12"/>
    <property type="match status" value="1"/>
</dbReference>
<keyword evidence="5" id="KW-1185">Reference proteome</keyword>
<feature type="compositionally biased region" description="Low complexity" evidence="2">
    <location>
        <begin position="173"/>
        <end position="185"/>
    </location>
</feature>
<feature type="region of interest" description="Disordered" evidence="2">
    <location>
        <begin position="364"/>
        <end position="393"/>
    </location>
</feature>
<feature type="region of interest" description="Disordered" evidence="2">
    <location>
        <begin position="996"/>
        <end position="1041"/>
    </location>
</feature>
<evidence type="ECO:0000313" key="5">
    <source>
        <dbReference type="Proteomes" id="UP000030763"/>
    </source>
</evidence>
<dbReference type="SUPFAM" id="SSF56112">
    <property type="entry name" value="Protein kinase-like (PK-like)"/>
    <property type="match status" value="1"/>
</dbReference>
<dbReference type="InterPro" id="IPR051647">
    <property type="entry name" value="Mediator_comp_sub12"/>
</dbReference>
<dbReference type="Proteomes" id="UP000030763">
    <property type="component" value="Unassembled WGS sequence"/>
</dbReference>
<protein>
    <submittedName>
        <fullName evidence="4">Protein kinase (Incomplete catalytic triad), putative</fullName>
    </submittedName>
</protein>
<dbReference type="GO" id="GO:0003713">
    <property type="term" value="F:transcription coactivator activity"/>
    <property type="evidence" value="ECO:0007669"/>
    <property type="project" value="TreeGrafter"/>
</dbReference>
<reference evidence="4" key="1">
    <citation type="submission" date="2013-10" db="EMBL/GenBank/DDBJ databases">
        <title>Genomic analysis of the causative agents of coccidiosis in chickens.</title>
        <authorList>
            <person name="Reid A.J."/>
            <person name="Blake D."/>
            <person name="Billington K."/>
            <person name="Browne H."/>
            <person name="Dunn M."/>
            <person name="Hung S."/>
            <person name="Kawahara F."/>
            <person name="Miranda-Saavedra D."/>
            <person name="Mourier T."/>
            <person name="Nagra H."/>
            <person name="Otto T.D."/>
            <person name="Rawlings N."/>
            <person name="Sanchez A."/>
            <person name="Sanders M."/>
            <person name="Subramaniam C."/>
            <person name="Tay Y."/>
            <person name="Dear P."/>
            <person name="Doerig C."/>
            <person name="Gruber A."/>
            <person name="Parkinson J."/>
            <person name="Shirley M."/>
            <person name="Wan K.L."/>
            <person name="Berriman M."/>
            <person name="Tomley F."/>
            <person name="Pain A."/>
        </authorList>
    </citation>
    <scope>NUCLEOTIDE SEQUENCE [LARGE SCALE GENOMIC DNA]</scope>
    <source>
        <strain evidence="4">Weybridge</strain>
    </source>
</reference>
<feature type="region of interest" description="Disordered" evidence="2">
    <location>
        <begin position="620"/>
        <end position="639"/>
    </location>
</feature>
<dbReference type="OMA" id="LELWLLC"/>
<dbReference type="SMART" id="SM00220">
    <property type="entry name" value="S_TKc"/>
    <property type="match status" value="1"/>
</dbReference>
<feature type="compositionally biased region" description="Low complexity" evidence="2">
    <location>
        <begin position="377"/>
        <end position="393"/>
    </location>
</feature>
<feature type="region of interest" description="Disordered" evidence="2">
    <location>
        <begin position="589"/>
        <end position="608"/>
    </location>
</feature>
<proteinExistence type="predicted"/>
<keyword evidence="4" id="KW-0418">Kinase</keyword>
<reference evidence="4" key="2">
    <citation type="submission" date="2013-10" db="EMBL/GenBank/DDBJ databases">
        <authorList>
            <person name="Aslett M."/>
        </authorList>
    </citation>
    <scope>NUCLEOTIDE SEQUENCE [LARGE SCALE GENOMIC DNA]</scope>
    <source>
        <strain evidence="4">Weybridge</strain>
    </source>
</reference>
<dbReference type="Gene3D" id="1.10.510.10">
    <property type="entry name" value="Transferase(Phosphotransferase) domain 1"/>
    <property type="match status" value="1"/>
</dbReference>
<evidence type="ECO:0000259" key="3">
    <source>
        <dbReference type="PROSITE" id="PS50011"/>
    </source>
</evidence>
<dbReference type="VEuPathDB" id="ToxoDB:EMWEY_00021460"/>
<feature type="compositionally biased region" description="Basic and acidic residues" evidence="2">
    <location>
        <begin position="1012"/>
        <end position="1024"/>
    </location>
</feature>
<feature type="region of interest" description="Disordered" evidence="2">
    <location>
        <begin position="61"/>
        <end position="88"/>
    </location>
</feature>
<feature type="compositionally biased region" description="Low complexity" evidence="2">
    <location>
        <begin position="1317"/>
        <end position="1330"/>
    </location>
</feature>
<dbReference type="GO" id="GO:0045944">
    <property type="term" value="P:positive regulation of transcription by RNA polymerase II"/>
    <property type="evidence" value="ECO:0007669"/>
    <property type="project" value="TreeGrafter"/>
</dbReference>
<accession>U6M5M6</accession>
<dbReference type="InterPro" id="IPR011009">
    <property type="entry name" value="Kinase-like_dom_sf"/>
</dbReference>
<sequence>MRVSTLFGASDGGTAGAAFAATAVAALHTADAVNLCLQSCLYGGPGPASCSGSLRQLKASPSQRSLNAPSSATAGWPTPGSSRARGFQDPAEELPRLPAAAAAAPSSAAVAAAAPAAQAGAAAVLSCQAHKRSCLVRHLIDSRLYLVKELFFFIPHSLLQRAKAGAAALQQQLLQQDSPQQQQEEQQQRERHKKKKGKKKHKLQYTRVYDDLPQLQQRQQEREQQQRLLQQQQEEQEKQMQLQQQQQQQQRWHISGLDVVADAERVLHEVAMLCTLEHPFLMRYHQCWSQLVHRPLRTPTSPTPPHSTHGVPVPAAAAAAAAVATPGVAAAPTAAFTASCAGAAVQDEAAAGTASLQCRSRELAGEGEGARGRTAEATDAAISTSTAAATAPAAREDQTQLSVFVQMEYYELTLQRLTKEGRTLRIADVWRLFTQVGDFGLHQLLPLSPDSPCASFVAPEVLRGLPFTDKADMYSIGMLFLELWLLCPVVARLISREAIRTNFKGYMPPRAVTIAELLLQEDPQKRPTSLQLLQSGALPPAVDAGLFEAFLLRLGGCSTAEDEEAAASAAAAPSSSAVTSPALAASAPAALPGSLAQQQQQQPQNPHNARLYSAAAVDGATPAGNQSAGAAGTGPGVSASAARLLQQHREQQHSTSSSINARVQLTREVLNVLFARPLDPRSRRAFSEALSETAAKAAVSGSADQVASTRQSLTSVQQEKLQLSAGNSGLRGLLWGAALQHFRAHGGWHHLLPVFCPALEQPTATLLPLSWEFRRMRSCCYLCFLGCWYSLFRAAATGVVALTASNLLLAPTVRLSSAFAALDAAAASVAPPCCSSLQLQHPPAAVAAAAGAAAAVRALPGTAEWNQFVGMAAAAANATAVAAALQPQQRLLLDGEIFKRFCVGPACAPTPACYVDPPTNSAAQDFVAGDPVCVGLQQQQGESGRGPFGQVLPQLAGCFQILYPLKQQPQQQPQQQQLVLQDLLLPNGCGGFRGNTSSLSGASMEFSSPSPQHEHEQQKREQSEQQHQQRKQEGEQREQQQQEQQVVDKQLLQRLLGVLSIDEQQLVVVEGELLLAAVTSLHSLLAAAGLPSFCGTIEFALPQLLRPLLELFFCIPRADVEEAVVQLLQHQRMQQLQQQACEGSPRQLQQRAYVPVAACSEVLYQLSNLEGEHLDVAAEQLKQLLAFAGEPSELLLLLHSTRDRLTASRQQQQLLLQVEEGEELLRQPSWEATTAAAAASEMEKELSHALHLSLLLQAASDSSTGRCCCMRLLLQPESLNYDTGRLVFGVFLNASILRACSPIVGLASPADTVTSRHQQQQHQEQQQQQQPVLRDTLPQFMRVGGGGYIRPFQNMNFDAAAAAATSSSTAATCGSGAAEVSECAAAVSGSAAASTTREFPRGISLGGLEPHRNFLILSFDLDLEAVISLVAGANTAQAAVAAAAALKGQQQQNRKGSASRPVSSLNIAPPLSGQVIEEDGSESASQQQQQQQEPLQQMPLLQHFSLRCSSDPCVVLTTASSRLIPLGVAVANRLIRRGVPYVGPLAAAAAVTKAVMRIQPVIEVSRFQEALRRHPCVKYHAVIQQQQKTSSGRKHQLLLRSHHLLQQQERQQQQDGPPPQAAHSPEDHHSFWLSSSSSHCIPLSVCSSDRTSAGASSQDAAAAAAPVIFILTQLHKQPAVAAAGSSSRRRGKPVRHLTAQALISVLVAAVAAARR</sequence>
<feature type="compositionally biased region" description="Polar residues" evidence="2">
    <location>
        <begin position="996"/>
        <end position="1011"/>
    </location>
</feature>
<dbReference type="GO" id="GO:0005524">
    <property type="term" value="F:ATP binding"/>
    <property type="evidence" value="ECO:0007669"/>
    <property type="project" value="InterPro"/>
</dbReference>
<feature type="coiled-coil region" evidence="1">
    <location>
        <begin position="215"/>
        <end position="250"/>
    </location>
</feature>
<feature type="compositionally biased region" description="Basic and acidic residues" evidence="2">
    <location>
        <begin position="364"/>
        <end position="376"/>
    </location>
</feature>
<dbReference type="GO" id="GO:0004672">
    <property type="term" value="F:protein kinase activity"/>
    <property type="evidence" value="ECO:0007669"/>
    <property type="project" value="InterPro"/>
</dbReference>